<keyword evidence="2" id="KW-0472">Membrane</keyword>
<evidence type="ECO:0000256" key="1">
    <source>
        <dbReference type="SAM" id="MobiDB-lite"/>
    </source>
</evidence>
<proteinExistence type="predicted"/>
<evidence type="ECO:0000256" key="2">
    <source>
        <dbReference type="SAM" id="Phobius"/>
    </source>
</evidence>
<sequence length="376" mass="42079">MLPDPLINRTKTGYERIEKSGDGWKLVDFNEEVDFILVNFEPLSPETWNVTLNHDSIWNDSTKFYEKWDFSFKWNRIDAKFLKFSEDVLYFGEQKMIDVVDMSVGNCMEWQRSLVNDKINPKVVDSVNGAIYNVEKNSEAERTLIGVHDGQKIFRRKCLASKQRKKHKSALTVATHELRFKSAENLYCYEVENCEVAYGPRAMVFDVLIEPKPCPTASSDASAGPVAENVTEVLQNVSSPVALQEDYSSTASAVLNTSISELTNNTIAATLNVSTKHLPTEQENIMAAKLSIVGDSLEPNDDAVAKAHTMQLIYILVVIFLAALIIATGVVNGSLFWQLVKTTREEAPSEESSTLRRNSNVEVGRTGAKPSTKKKK</sequence>
<reference evidence="3 4" key="1">
    <citation type="journal article" date="2015" name="Genome Biol.">
        <title>Comparative genomics of Steinernema reveals deeply conserved gene regulatory networks.</title>
        <authorList>
            <person name="Dillman A.R."/>
            <person name="Macchietto M."/>
            <person name="Porter C.F."/>
            <person name="Rogers A."/>
            <person name="Williams B."/>
            <person name="Antoshechkin I."/>
            <person name="Lee M.M."/>
            <person name="Goodwin Z."/>
            <person name="Lu X."/>
            <person name="Lewis E.E."/>
            <person name="Goodrich-Blair H."/>
            <person name="Stock S.P."/>
            <person name="Adams B.J."/>
            <person name="Sternberg P.W."/>
            <person name="Mortazavi A."/>
        </authorList>
    </citation>
    <scope>NUCLEOTIDE SEQUENCE [LARGE SCALE GENOMIC DNA]</scope>
    <source>
        <strain evidence="3 4">ALL</strain>
    </source>
</reference>
<reference evidence="3 4" key="2">
    <citation type="journal article" date="2019" name="G3 (Bethesda)">
        <title>Hybrid Assembly of the Genome of the Entomopathogenic Nematode Steinernema carpocapsae Identifies the X-Chromosome.</title>
        <authorList>
            <person name="Serra L."/>
            <person name="Macchietto M."/>
            <person name="Macias-Munoz A."/>
            <person name="McGill C.J."/>
            <person name="Rodriguez I.M."/>
            <person name="Rodriguez B."/>
            <person name="Murad R."/>
            <person name="Mortazavi A."/>
        </authorList>
    </citation>
    <scope>NUCLEOTIDE SEQUENCE [LARGE SCALE GENOMIC DNA]</scope>
    <source>
        <strain evidence="3 4">ALL</strain>
    </source>
</reference>
<keyword evidence="4" id="KW-1185">Reference proteome</keyword>
<accession>A0A4U5NXW8</accession>
<dbReference type="AlphaFoldDB" id="A0A4U5NXW8"/>
<evidence type="ECO:0000313" key="3">
    <source>
        <dbReference type="EMBL" id="TKR88143.1"/>
    </source>
</evidence>
<keyword evidence="2" id="KW-1133">Transmembrane helix</keyword>
<keyword evidence="2" id="KW-0812">Transmembrane</keyword>
<dbReference type="EMBL" id="AZBU02000003">
    <property type="protein sequence ID" value="TKR88143.1"/>
    <property type="molecule type" value="Genomic_DNA"/>
</dbReference>
<gene>
    <name evidence="3" type="ORF">L596_012432</name>
</gene>
<name>A0A4U5NXW8_STECR</name>
<feature type="compositionally biased region" description="Polar residues" evidence="1">
    <location>
        <begin position="350"/>
        <end position="361"/>
    </location>
</feature>
<dbReference type="Proteomes" id="UP000298663">
    <property type="component" value="Unassembled WGS sequence"/>
</dbReference>
<feature type="transmembrane region" description="Helical" evidence="2">
    <location>
        <begin position="312"/>
        <end position="337"/>
    </location>
</feature>
<feature type="region of interest" description="Disordered" evidence="1">
    <location>
        <begin position="346"/>
        <end position="376"/>
    </location>
</feature>
<organism evidence="3 4">
    <name type="scientific">Steinernema carpocapsae</name>
    <name type="common">Entomopathogenic nematode</name>
    <dbReference type="NCBI Taxonomy" id="34508"/>
    <lineage>
        <taxon>Eukaryota</taxon>
        <taxon>Metazoa</taxon>
        <taxon>Ecdysozoa</taxon>
        <taxon>Nematoda</taxon>
        <taxon>Chromadorea</taxon>
        <taxon>Rhabditida</taxon>
        <taxon>Tylenchina</taxon>
        <taxon>Panagrolaimomorpha</taxon>
        <taxon>Strongyloidoidea</taxon>
        <taxon>Steinernematidae</taxon>
        <taxon>Steinernema</taxon>
    </lineage>
</organism>
<comment type="caution">
    <text evidence="3">The sequence shown here is derived from an EMBL/GenBank/DDBJ whole genome shotgun (WGS) entry which is preliminary data.</text>
</comment>
<protein>
    <submittedName>
        <fullName evidence="3">Uncharacterized protein</fullName>
    </submittedName>
</protein>
<evidence type="ECO:0000313" key="4">
    <source>
        <dbReference type="Proteomes" id="UP000298663"/>
    </source>
</evidence>